<dbReference type="InterPro" id="IPR010982">
    <property type="entry name" value="Lambda_DNA-bd_dom_sf"/>
</dbReference>
<organism evidence="2 3">
    <name type="scientific">Vibrio anguillarum</name>
    <name type="common">Listonella anguillarum</name>
    <dbReference type="NCBI Taxonomy" id="55601"/>
    <lineage>
        <taxon>Bacteria</taxon>
        <taxon>Pseudomonadati</taxon>
        <taxon>Pseudomonadota</taxon>
        <taxon>Gammaproteobacteria</taxon>
        <taxon>Vibrionales</taxon>
        <taxon>Vibrionaceae</taxon>
        <taxon>Vibrio</taxon>
    </lineage>
</organism>
<comment type="caution">
    <text evidence="2">The sequence shown here is derived from an EMBL/GenBank/DDBJ whole genome shotgun (WGS) entry which is preliminary data.</text>
</comment>
<evidence type="ECO:0000259" key="1">
    <source>
        <dbReference type="PROSITE" id="PS50943"/>
    </source>
</evidence>
<dbReference type="Proteomes" id="UP000722957">
    <property type="component" value="Unassembled WGS sequence"/>
</dbReference>
<dbReference type="SUPFAM" id="SSF47413">
    <property type="entry name" value="lambda repressor-like DNA-binding domains"/>
    <property type="match status" value="1"/>
</dbReference>
<feature type="non-terminal residue" evidence="2">
    <location>
        <position position="1"/>
    </location>
</feature>
<dbReference type="PROSITE" id="PS50943">
    <property type="entry name" value="HTH_CROC1"/>
    <property type="match status" value="1"/>
</dbReference>
<sequence>RKLKGISQDKLAISADIDRSYVGRIERGEVNITLEKAYQLASILGCDVRDLLP</sequence>
<dbReference type="SMART" id="SM00530">
    <property type="entry name" value="HTH_XRE"/>
    <property type="match status" value="1"/>
</dbReference>
<dbReference type="AlphaFoldDB" id="A0ABD4KVA9"/>
<gene>
    <name evidence="2" type="ORF">EAY07_21540</name>
</gene>
<dbReference type="Pfam" id="PF01381">
    <property type="entry name" value="HTH_3"/>
    <property type="match status" value="1"/>
</dbReference>
<accession>A0ABD4KVA9</accession>
<dbReference type="Gene3D" id="1.10.260.40">
    <property type="entry name" value="lambda repressor-like DNA-binding domains"/>
    <property type="match status" value="1"/>
</dbReference>
<reference evidence="2 3" key="1">
    <citation type="journal article" date="2021" name="PeerJ">
        <title>Analysis of 44 Vibrio anguillarum genomes reveals high genetic diversity.</title>
        <authorList>
            <person name="Hansen M.J."/>
            <person name="Dalsgaard I."/>
        </authorList>
    </citation>
    <scope>NUCLEOTIDE SEQUENCE [LARGE SCALE GENOMIC DNA]</scope>
    <source>
        <strain evidence="2 3">17-16730-2A</strain>
    </source>
</reference>
<dbReference type="RefSeq" id="WP_194574039.1">
    <property type="nucleotide sequence ID" value="NZ_RDOM01000353.1"/>
</dbReference>
<protein>
    <submittedName>
        <fullName evidence="2">XRE family transcriptional regulator</fullName>
    </submittedName>
</protein>
<dbReference type="EMBL" id="RDOM01000353">
    <property type="protein sequence ID" value="MBF4274538.1"/>
    <property type="molecule type" value="Genomic_DNA"/>
</dbReference>
<dbReference type="InterPro" id="IPR001387">
    <property type="entry name" value="Cro/C1-type_HTH"/>
</dbReference>
<name>A0ABD4KVA9_VIBAN</name>
<evidence type="ECO:0000313" key="3">
    <source>
        <dbReference type="Proteomes" id="UP000722957"/>
    </source>
</evidence>
<proteinExistence type="predicted"/>
<dbReference type="CDD" id="cd00093">
    <property type="entry name" value="HTH_XRE"/>
    <property type="match status" value="1"/>
</dbReference>
<feature type="domain" description="HTH cro/C1-type" evidence="1">
    <location>
        <begin position="1"/>
        <end position="51"/>
    </location>
</feature>
<evidence type="ECO:0000313" key="2">
    <source>
        <dbReference type="EMBL" id="MBF4274538.1"/>
    </source>
</evidence>